<dbReference type="RefSeq" id="WP_069590544.1">
    <property type="nucleotide sequence ID" value="NZ_CP017019.1"/>
</dbReference>
<keyword evidence="4" id="KW-1185">Reference proteome</keyword>
<dbReference type="Proteomes" id="UP000322283">
    <property type="component" value="Unassembled WGS sequence"/>
</dbReference>
<accession>A0AAC9HIW8</accession>
<dbReference type="Proteomes" id="UP000094598">
    <property type="component" value="Chromosome"/>
</dbReference>
<evidence type="ECO:0000313" key="2">
    <source>
        <dbReference type="EMBL" id="TYL15734.1"/>
    </source>
</evidence>
<sequence length="267" mass="30169">MIVPKKTFAELMDAAIARLSANTPITNFAPGSIARALLEVTNSLLGEFYEVLDFNLAMAFVSHAKGYYLDLIGDLLDCKRRDGESDDNYRYRICHQVYVVAGCNLTALRLELLSIDGVRDVVFTPYTYGTGSFSVYIVPEAGVVMATLLQTVQEKLDEKVAYGIRAQALEPVMLPVDLKIRLVFSQAAQNKEITVTQVQKVVWEYIANLRPGEKIIVAELVQRIMDVSEDILDMEIYYFYIDDRPVLVTNQESAWDEVFYPRLIEVS</sequence>
<protein>
    <submittedName>
        <fullName evidence="1">Baseplate J-like protein</fullName>
    </submittedName>
</protein>
<reference evidence="1 3" key="1">
    <citation type="submission" date="2016-08" db="EMBL/GenBank/DDBJ databases">
        <title>Moorella thermoacetica DSM 103132.</title>
        <authorList>
            <person name="Jendresen C.B."/>
            <person name="Redl S.M."/>
            <person name="Jensen T.O."/>
            <person name="Nielsen A.T."/>
        </authorList>
    </citation>
    <scope>NUCLEOTIDE SEQUENCE [LARGE SCALE GENOMIC DNA]</scope>
    <source>
        <strain evidence="1 3">DSM 103132</strain>
    </source>
</reference>
<evidence type="ECO:0000313" key="1">
    <source>
        <dbReference type="EMBL" id="AOQ24728.1"/>
    </source>
</evidence>
<evidence type="ECO:0000313" key="3">
    <source>
        <dbReference type="Proteomes" id="UP000094598"/>
    </source>
</evidence>
<name>A0AAC9HIW8_NEOTH</name>
<dbReference type="EMBL" id="CP017019">
    <property type="protein sequence ID" value="AOQ24728.1"/>
    <property type="molecule type" value="Genomic_DNA"/>
</dbReference>
<dbReference type="AlphaFoldDB" id="A0AAC9HIW8"/>
<gene>
    <name evidence="1" type="ORF">Maut_02300</name>
    <name evidence="2" type="ORF">MTAT_04730</name>
</gene>
<evidence type="ECO:0000313" key="4">
    <source>
        <dbReference type="Proteomes" id="UP000322283"/>
    </source>
</evidence>
<reference evidence="2 4" key="2">
    <citation type="submission" date="2019-05" db="EMBL/GenBank/DDBJ databases">
        <title>Genome sequence of Moorella thermoacetica ATCC 33924.</title>
        <authorList>
            <person name="Poehlein A."/>
            <person name="Bengelsdorf F.R."/>
            <person name="Duerre P."/>
            <person name="Daniel R."/>
        </authorList>
    </citation>
    <scope>NUCLEOTIDE SEQUENCE [LARGE SCALE GENOMIC DNA]</scope>
    <source>
        <strain evidence="2 4">ATCC 33924</strain>
    </source>
</reference>
<organism evidence="1 3">
    <name type="scientific">Neomoorella thermoacetica</name>
    <name type="common">Clostridium thermoaceticum</name>
    <dbReference type="NCBI Taxonomy" id="1525"/>
    <lineage>
        <taxon>Bacteria</taxon>
        <taxon>Bacillati</taxon>
        <taxon>Bacillota</taxon>
        <taxon>Clostridia</taxon>
        <taxon>Neomoorellales</taxon>
        <taxon>Neomoorellaceae</taxon>
        <taxon>Neomoorella</taxon>
    </lineage>
</organism>
<dbReference type="EMBL" id="VCDX01000001">
    <property type="protein sequence ID" value="TYL15734.1"/>
    <property type="molecule type" value="Genomic_DNA"/>
</dbReference>
<proteinExistence type="predicted"/>